<dbReference type="RefSeq" id="WP_202749378.1">
    <property type="nucleotide sequence ID" value="NZ_JAESWC010000007.1"/>
</dbReference>
<dbReference type="SUPFAM" id="SSF46785">
    <property type="entry name" value="Winged helix' DNA-binding domain"/>
    <property type="match status" value="1"/>
</dbReference>
<reference evidence="2 3" key="1">
    <citation type="submission" date="2021-01" db="EMBL/GenBank/DDBJ databases">
        <title>Genome public.</title>
        <authorList>
            <person name="Liu C."/>
            <person name="Sun Q."/>
        </authorList>
    </citation>
    <scope>NUCLEOTIDE SEQUENCE [LARGE SCALE GENOMIC DNA]</scope>
    <source>
        <strain evidence="2 3">YIM B02515</strain>
    </source>
</reference>
<organism evidence="2 3">
    <name type="scientific">Clostridium rhizosphaerae</name>
    <dbReference type="NCBI Taxonomy" id="2803861"/>
    <lineage>
        <taxon>Bacteria</taxon>
        <taxon>Bacillati</taxon>
        <taxon>Bacillota</taxon>
        <taxon>Clostridia</taxon>
        <taxon>Eubacteriales</taxon>
        <taxon>Clostridiaceae</taxon>
        <taxon>Clostridium</taxon>
    </lineage>
</organism>
<evidence type="ECO:0000313" key="3">
    <source>
        <dbReference type="Proteomes" id="UP000632377"/>
    </source>
</evidence>
<keyword evidence="3" id="KW-1185">Reference proteome</keyword>
<dbReference type="PANTHER" id="PTHR43252:SF7">
    <property type="entry name" value="TRANSCRIPTIONAL REGULATOR YQJI"/>
    <property type="match status" value="1"/>
</dbReference>
<dbReference type="EMBL" id="JAESWC010000007">
    <property type="protein sequence ID" value="MBL4936624.1"/>
    <property type="molecule type" value="Genomic_DNA"/>
</dbReference>
<name>A0ABS1TB91_9CLOT</name>
<dbReference type="InterPro" id="IPR036390">
    <property type="entry name" value="WH_DNA-bd_sf"/>
</dbReference>
<proteinExistence type="predicted"/>
<accession>A0ABS1TB91</accession>
<evidence type="ECO:0000313" key="2">
    <source>
        <dbReference type="EMBL" id="MBL4936624.1"/>
    </source>
</evidence>
<comment type="caution">
    <text evidence="2">The sequence shown here is derived from an EMBL/GenBank/DDBJ whole genome shotgun (WGS) entry which is preliminary data.</text>
</comment>
<dbReference type="PANTHER" id="PTHR43252">
    <property type="entry name" value="TRANSCRIPTIONAL REGULATOR YQJI"/>
    <property type="match status" value="1"/>
</dbReference>
<protein>
    <submittedName>
        <fullName evidence="2">PadR family transcriptional regulator</fullName>
    </submittedName>
</protein>
<evidence type="ECO:0000259" key="1">
    <source>
        <dbReference type="Pfam" id="PF03551"/>
    </source>
</evidence>
<dbReference type="Proteomes" id="UP000632377">
    <property type="component" value="Unassembled WGS sequence"/>
</dbReference>
<feature type="domain" description="Transcription regulator PadR N-terminal" evidence="1">
    <location>
        <begin position="16"/>
        <end position="89"/>
    </location>
</feature>
<gene>
    <name evidence="2" type="ORF">JK636_12735</name>
</gene>
<sequence length="114" mass="13276">MKINKELLKGSTSTLILSLLNRRPMYGYEIIKVMEIKSNGIFSFKEGTLYPILHSLEADDLIEAYWSEGDGGRKRKYYKLTDKGRLFMEEKKEEWSTFKTAVDEILCGEKIIWG</sequence>
<dbReference type="Pfam" id="PF03551">
    <property type="entry name" value="PadR"/>
    <property type="match status" value="1"/>
</dbReference>
<dbReference type="InterPro" id="IPR005149">
    <property type="entry name" value="Tscrpt_reg_PadR_N"/>
</dbReference>
<dbReference type="Gene3D" id="1.10.10.10">
    <property type="entry name" value="Winged helix-like DNA-binding domain superfamily/Winged helix DNA-binding domain"/>
    <property type="match status" value="1"/>
</dbReference>
<dbReference type="InterPro" id="IPR036388">
    <property type="entry name" value="WH-like_DNA-bd_sf"/>
</dbReference>